<sequence>MTTSTPPPPTGLRRFLKYDTLDLSRFVSSNIVDARTLLIVRAIVALHLTAVFIATLYVSARDKVFYMVPTTFTNLSNIGLTAYYLTATYHSHSFIKNKTFSSLTTQHWFLTSALTLLYASVVVFHIVVPAIYWGMLFDPNNTMDTLNQYVDYSHHGVDFACILIEMIFNRMELPWVGVLGPLVMIILYMFLAWVYFAARGEWLYGFLDWSKGGIAAGWYIGLLLIFALLFVLQKYIHQGRDSALKGRRAVVAAQDGTGALEYKNSTAAVANVADEEAAVGVSGVQDVKAGGDKAEIDLVDVPLCGDKADIEGEVPVVTVAVSKQELE</sequence>
<feature type="transmembrane region" description="Helical" evidence="1">
    <location>
        <begin position="64"/>
        <end position="87"/>
    </location>
</feature>
<dbReference type="AlphaFoldDB" id="A0AAD4D8P4"/>
<keyword evidence="1" id="KW-1133">Transmembrane helix</keyword>
<comment type="caution">
    <text evidence="2">The sequence shown here is derived from an EMBL/GenBank/DDBJ whole genome shotgun (WGS) entry which is preliminary data.</text>
</comment>
<dbReference type="Proteomes" id="UP001194580">
    <property type="component" value="Unassembled WGS sequence"/>
</dbReference>
<keyword evidence="1" id="KW-0812">Transmembrane</keyword>
<dbReference type="GO" id="GO:0016020">
    <property type="term" value="C:membrane"/>
    <property type="evidence" value="ECO:0007669"/>
    <property type="project" value="TreeGrafter"/>
</dbReference>
<evidence type="ECO:0000313" key="2">
    <source>
        <dbReference type="EMBL" id="KAG0271994.1"/>
    </source>
</evidence>
<keyword evidence="1" id="KW-0472">Membrane</keyword>
<proteinExistence type="predicted"/>
<keyword evidence="3" id="KW-1185">Reference proteome</keyword>
<feature type="transmembrane region" description="Helical" evidence="1">
    <location>
        <begin position="175"/>
        <end position="196"/>
    </location>
</feature>
<protein>
    <recommendedName>
        <fullName evidence="4">FAR-17a/AIG1-like protein</fullName>
    </recommendedName>
</protein>
<dbReference type="EMBL" id="JAAAIL010001015">
    <property type="protein sequence ID" value="KAG0271994.1"/>
    <property type="molecule type" value="Genomic_DNA"/>
</dbReference>
<evidence type="ECO:0000313" key="3">
    <source>
        <dbReference type="Proteomes" id="UP001194580"/>
    </source>
</evidence>
<evidence type="ECO:0008006" key="4">
    <source>
        <dbReference type="Google" id="ProtNLM"/>
    </source>
</evidence>
<organism evidence="2 3">
    <name type="scientific">Linnemannia exigua</name>
    <dbReference type="NCBI Taxonomy" id="604196"/>
    <lineage>
        <taxon>Eukaryota</taxon>
        <taxon>Fungi</taxon>
        <taxon>Fungi incertae sedis</taxon>
        <taxon>Mucoromycota</taxon>
        <taxon>Mortierellomycotina</taxon>
        <taxon>Mortierellomycetes</taxon>
        <taxon>Mortierellales</taxon>
        <taxon>Mortierellaceae</taxon>
        <taxon>Linnemannia</taxon>
    </lineage>
</organism>
<name>A0AAD4D8P4_9FUNG</name>
<reference evidence="2" key="1">
    <citation type="journal article" date="2020" name="Fungal Divers.">
        <title>Resolving the Mortierellaceae phylogeny through synthesis of multi-gene phylogenetics and phylogenomics.</title>
        <authorList>
            <person name="Vandepol N."/>
            <person name="Liber J."/>
            <person name="Desiro A."/>
            <person name="Na H."/>
            <person name="Kennedy M."/>
            <person name="Barry K."/>
            <person name="Grigoriev I.V."/>
            <person name="Miller A.N."/>
            <person name="O'Donnell K."/>
            <person name="Stajich J.E."/>
            <person name="Bonito G."/>
        </authorList>
    </citation>
    <scope>NUCLEOTIDE SEQUENCE</scope>
    <source>
        <strain evidence="2">NRRL 28262</strain>
    </source>
</reference>
<feature type="transmembrane region" description="Helical" evidence="1">
    <location>
        <begin position="216"/>
        <end position="236"/>
    </location>
</feature>
<evidence type="ECO:0000256" key="1">
    <source>
        <dbReference type="SAM" id="Phobius"/>
    </source>
</evidence>
<feature type="transmembrane region" description="Helical" evidence="1">
    <location>
        <begin position="108"/>
        <end position="132"/>
    </location>
</feature>
<gene>
    <name evidence="2" type="ORF">BGZ95_000132</name>
</gene>
<accession>A0AAD4D8P4</accession>
<dbReference type="PANTHER" id="PTHR12242">
    <property type="entry name" value="OS02G0130600 PROTEIN-RELATED"/>
    <property type="match status" value="1"/>
</dbReference>
<feature type="transmembrane region" description="Helical" evidence="1">
    <location>
        <begin position="38"/>
        <end position="58"/>
    </location>
</feature>
<dbReference type="PANTHER" id="PTHR12242:SF1">
    <property type="entry name" value="MYND-TYPE DOMAIN-CONTAINING PROTEIN"/>
    <property type="match status" value="1"/>
</dbReference>